<evidence type="ECO:0000313" key="2">
    <source>
        <dbReference type="Proteomes" id="UP001219568"/>
    </source>
</evidence>
<dbReference type="AlphaFoldDB" id="A0AAD6IEF9"/>
<dbReference type="EMBL" id="JAQJZL010000004">
    <property type="protein sequence ID" value="KAJ6043818.1"/>
    <property type="molecule type" value="Genomic_DNA"/>
</dbReference>
<reference evidence="1" key="1">
    <citation type="journal article" date="2023" name="IMA Fungus">
        <title>Comparative genomic study of the Penicillium genus elucidates a diverse pangenome and 15 lateral gene transfer events.</title>
        <authorList>
            <person name="Petersen C."/>
            <person name="Sorensen T."/>
            <person name="Nielsen M.R."/>
            <person name="Sondergaard T.E."/>
            <person name="Sorensen J.L."/>
            <person name="Fitzpatrick D.A."/>
            <person name="Frisvad J.C."/>
            <person name="Nielsen K.L."/>
        </authorList>
    </citation>
    <scope>NUCLEOTIDE SEQUENCE</scope>
    <source>
        <strain evidence="1">IBT 15450</strain>
    </source>
</reference>
<gene>
    <name evidence="1" type="ORF">N7460_005173</name>
</gene>
<name>A0AAD6IEF9_PENCN</name>
<keyword evidence="2" id="KW-1185">Reference proteome</keyword>
<reference evidence="1" key="2">
    <citation type="submission" date="2023-01" db="EMBL/GenBank/DDBJ databases">
        <authorList>
            <person name="Petersen C."/>
        </authorList>
    </citation>
    <scope>NUCLEOTIDE SEQUENCE</scope>
    <source>
        <strain evidence="1">IBT 15450</strain>
    </source>
</reference>
<evidence type="ECO:0000313" key="1">
    <source>
        <dbReference type="EMBL" id="KAJ6043818.1"/>
    </source>
</evidence>
<proteinExistence type="predicted"/>
<sequence>MQLANLHKLGLGAFDNSSDTILQIHIHLSIAQKLDNLRCGLLHIKYRILLQSNRNLDIAGKRSQFDHERASISFKFNCSTFVKARDDGYLCFLMSLISDKLHIPLACMGSLIFTTCGTDGQFIAFLVEGNRGAAELDLIHGLTFAVIFKELKFTVGTNNHHEFQHSRVLAAISKDRG</sequence>
<organism evidence="1 2">
    <name type="scientific">Penicillium canescens</name>
    <dbReference type="NCBI Taxonomy" id="5083"/>
    <lineage>
        <taxon>Eukaryota</taxon>
        <taxon>Fungi</taxon>
        <taxon>Dikarya</taxon>
        <taxon>Ascomycota</taxon>
        <taxon>Pezizomycotina</taxon>
        <taxon>Eurotiomycetes</taxon>
        <taxon>Eurotiomycetidae</taxon>
        <taxon>Eurotiales</taxon>
        <taxon>Aspergillaceae</taxon>
        <taxon>Penicillium</taxon>
    </lineage>
</organism>
<comment type="caution">
    <text evidence="1">The sequence shown here is derived from an EMBL/GenBank/DDBJ whole genome shotgun (WGS) entry which is preliminary data.</text>
</comment>
<protein>
    <submittedName>
        <fullName evidence="1">Uncharacterized protein</fullName>
    </submittedName>
</protein>
<accession>A0AAD6IEF9</accession>
<dbReference type="Proteomes" id="UP001219568">
    <property type="component" value="Unassembled WGS sequence"/>
</dbReference>